<dbReference type="RefSeq" id="WP_386757563.1">
    <property type="nucleotide sequence ID" value="NZ_JBHRXK010000001.1"/>
</dbReference>
<keyword evidence="8" id="KW-0472">Membrane</keyword>
<organism evidence="13 14">
    <name type="scientific">Lysobacter cavernae</name>
    <dbReference type="NCBI Taxonomy" id="1685901"/>
    <lineage>
        <taxon>Bacteria</taxon>
        <taxon>Pseudomonadati</taxon>
        <taxon>Pseudomonadota</taxon>
        <taxon>Gammaproteobacteria</taxon>
        <taxon>Lysobacterales</taxon>
        <taxon>Lysobacteraceae</taxon>
        <taxon>Lysobacter</taxon>
    </lineage>
</organism>
<gene>
    <name evidence="13" type="ORF">ACFOLC_03550</name>
</gene>
<protein>
    <recommendedName>
        <fullName evidence="2">Type II secretion system protein H</fullName>
    </recommendedName>
    <alternativeName>
        <fullName evidence="10">General secretion pathway protein H</fullName>
    </alternativeName>
</protein>
<sequence>MKQRPHGFTLIELMTVTAVLGISLAVGVPTFSHVRKNARISNAYHLLTTSLASARITAVSRGMPVSLCPSRDGRQCRKDLIWQDGWILFLDPGRKGAPADTTAILQRFDPLGPDVAVRTTPGRHWIRYLPSGRSTGTNLSLWICSPHDGHRIGRVAIGNSGRARSERDSGPAVPCSYAP</sequence>
<proteinExistence type="inferred from homology"/>
<evidence type="ECO:0000256" key="4">
    <source>
        <dbReference type="ARBA" id="ARBA00022481"/>
    </source>
</evidence>
<keyword evidence="14" id="KW-1185">Reference proteome</keyword>
<comment type="caution">
    <text evidence="13">The sequence shown here is derived from an EMBL/GenBank/DDBJ whole genome shotgun (WGS) entry which is preliminary data.</text>
</comment>
<evidence type="ECO:0000256" key="9">
    <source>
        <dbReference type="ARBA" id="ARBA00025772"/>
    </source>
</evidence>
<evidence type="ECO:0000256" key="8">
    <source>
        <dbReference type="ARBA" id="ARBA00023136"/>
    </source>
</evidence>
<name>A0ABV7RMV1_9GAMM</name>
<keyword evidence="4" id="KW-0488">Methylation</keyword>
<keyword evidence="7" id="KW-1133">Transmembrane helix</keyword>
<evidence type="ECO:0000256" key="2">
    <source>
        <dbReference type="ARBA" id="ARBA00021549"/>
    </source>
</evidence>
<evidence type="ECO:0000313" key="14">
    <source>
        <dbReference type="Proteomes" id="UP001595740"/>
    </source>
</evidence>
<evidence type="ECO:0000256" key="6">
    <source>
        <dbReference type="ARBA" id="ARBA00022692"/>
    </source>
</evidence>
<comment type="similarity">
    <text evidence="9">Belongs to the GSP H family.</text>
</comment>
<feature type="region of interest" description="Disordered" evidence="11">
    <location>
        <begin position="159"/>
        <end position="179"/>
    </location>
</feature>
<evidence type="ECO:0000256" key="3">
    <source>
        <dbReference type="ARBA" id="ARBA00022475"/>
    </source>
</evidence>
<evidence type="ECO:0000256" key="7">
    <source>
        <dbReference type="ARBA" id="ARBA00022989"/>
    </source>
</evidence>
<dbReference type="NCBIfam" id="TIGR02532">
    <property type="entry name" value="IV_pilin_GFxxxE"/>
    <property type="match status" value="1"/>
</dbReference>
<keyword evidence="5" id="KW-0997">Cell inner membrane</keyword>
<dbReference type="EMBL" id="JBHRXK010000001">
    <property type="protein sequence ID" value="MFC3550082.1"/>
    <property type="molecule type" value="Genomic_DNA"/>
</dbReference>
<reference evidence="14" key="1">
    <citation type="journal article" date="2019" name="Int. J. Syst. Evol. Microbiol.">
        <title>The Global Catalogue of Microorganisms (GCM) 10K type strain sequencing project: providing services to taxonomists for standard genome sequencing and annotation.</title>
        <authorList>
            <consortium name="The Broad Institute Genomics Platform"/>
            <consortium name="The Broad Institute Genome Sequencing Center for Infectious Disease"/>
            <person name="Wu L."/>
            <person name="Ma J."/>
        </authorList>
    </citation>
    <scope>NUCLEOTIDE SEQUENCE [LARGE SCALE GENOMIC DNA]</scope>
    <source>
        <strain evidence="14">KCTC 42875</strain>
    </source>
</reference>
<keyword evidence="3" id="KW-1003">Cell membrane</keyword>
<evidence type="ECO:0000256" key="5">
    <source>
        <dbReference type="ARBA" id="ARBA00022519"/>
    </source>
</evidence>
<dbReference type="InterPro" id="IPR045584">
    <property type="entry name" value="Pilin-like"/>
</dbReference>
<dbReference type="Proteomes" id="UP001595740">
    <property type="component" value="Unassembled WGS sequence"/>
</dbReference>
<dbReference type="PROSITE" id="PS00409">
    <property type="entry name" value="PROKAR_NTER_METHYL"/>
    <property type="match status" value="1"/>
</dbReference>
<evidence type="ECO:0000256" key="10">
    <source>
        <dbReference type="ARBA" id="ARBA00030775"/>
    </source>
</evidence>
<comment type="subcellular location">
    <subcellularLocation>
        <location evidence="1">Cell inner membrane</location>
        <topology evidence="1">Single-pass membrane protein</topology>
    </subcellularLocation>
</comment>
<evidence type="ECO:0000313" key="13">
    <source>
        <dbReference type="EMBL" id="MFC3550082.1"/>
    </source>
</evidence>
<feature type="domain" description="General secretion pathway GspH" evidence="12">
    <location>
        <begin position="47"/>
        <end position="161"/>
    </location>
</feature>
<accession>A0ABV7RMV1</accession>
<dbReference type="InterPro" id="IPR012902">
    <property type="entry name" value="N_methyl_site"/>
</dbReference>
<evidence type="ECO:0000256" key="1">
    <source>
        <dbReference type="ARBA" id="ARBA00004377"/>
    </source>
</evidence>
<dbReference type="Gene3D" id="3.55.40.10">
    <property type="entry name" value="minor pseudopilin epsh domain"/>
    <property type="match status" value="1"/>
</dbReference>
<keyword evidence="6" id="KW-0812">Transmembrane</keyword>
<dbReference type="SUPFAM" id="SSF54523">
    <property type="entry name" value="Pili subunits"/>
    <property type="match status" value="1"/>
</dbReference>
<dbReference type="InterPro" id="IPR022346">
    <property type="entry name" value="T2SS_GspH"/>
</dbReference>
<evidence type="ECO:0000256" key="11">
    <source>
        <dbReference type="SAM" id="MobiDB-lite"/>
    </source>
</evidence>
<dbReference type="Pfam" id="PF12019">
    <property type="entry name" value="GspH"/>
    <property type="match status" value="1"/>
</dbReference>
<dbReference type="Pfam" id="PF07963">
    <property type="entry name" value="N_methyl"/>
    <property type="match status" value="1"/>
</dbReference>
<evidence type="ECO:0000259" key="12">
    <source>
        <dbReference type="Pfam" id="PF12019"/>
    </source>
</evidence>